<dbReference type="EMBL" id="QWLB01000015">
    <property type="protein sequence ID" value="RIH92697.1"/>
    <property type="molecule type" value="Genomic_DNA"/>
</dbReference>
<evidence type="ECO:0000313" key="1">
    <source>
        <dbReference type="EMBL" id="RIH92697.1"/>
    </source>
</evidence>
<name>A0A399F7P9_9DEIN</name>
<sequence>MLYPGCKALPGHDHQRVSKTITTHKYEPEVLAKAFSGIKVKHDLIQEGDVKQHGPSGQIMGRLIKPVALRVG</sequence>
<keyword evidence="2" id="KW-1185">Reference proteome</keyword>
<reference evidence="1 2" key="1">
    <citation type="submission" date="2018-08" db="EMBL/GenBank/DDBJ databases">
        <title>Meiothermus granaticius genome AF-68 sequencing project.</title>
        <authorList>
            <person name="Da Costa M.S."/>
            <person name="Albuquerque L."/>
            <person name="Raposo P."/>
            <person name="Froufe H.J.C."/>
            <person name="Barroso C.S."/>
            <person name="Egas C."/>
        </authorList>
    </citation>
    <scope>NUCLEOTIDE SEQUENCE [LARGE SCALE GENOMIC DNA]</scope>
    <source>
        <strain evidence="1 2">AF-68</strain>
    </source>
</reference>
<dbReference type="AlphaFoldDB" id="A0A399F7P9"/>
<protein>
    <submittedName>
        <fullName evidence="1">Uncharacterized protein</fullName>
    </submittedName>
</protein>
<dbReference type="OrthoDB" id="9770625at2"/>
<dbReference type="Proteomes" id="UP000266178">
    <property type="component" value="Unassembled WGS sequence"/>
</dbReference>
<proteinExistence type="predicted"/>
<evidence type="ECO:0000313" key="2">
    <source>
        <dbReference type="Proteomes" id="UP000266178"/>
    </source>
</evidence>
<accession>A0A399F7P9</accession>
<comment type="caution">
    <text evidence="1">The sequence shown here is derived from an EMBL/GenBank/DDBJ whole genome shotgun (WGS) entry which is preliminary data.</text>
</comment>
<gene>
    <name evidence="1" type="ORF">Mgrana_01359</name>
</gene>
<organism evidence="1 2">
    <name type="scientific">Meiothermus granaticius NBRC 107808</name>
    <dbReference type="NCBI Taxonomy" id="1227551"/>
    <lineage>
        <taxon>Bacteria</taxon>
        <taxon>Thermotogati</taxon>
        <taxon>Deinococcota</taxon>
        <taxon>Deinococci</taxon>
        <taxon>Thermales</taxon>
        <taxon>Thermaceae</taxon>
        <taxon>Meiothermus</taxon>
    </lineage>
</organism>